<gene>
    <name evidence="2" type="ORF">B0T18DRAFT_395217</name>
</gene>
<dbReference type="PANTHER" id="PTHR46375">
    <property type="entry name" value="KELCH REPEAT AND BTB DOMAIN-CONTAINING PROTEIN 13-RELATED"/>
    <property type="match status" value="1"/>
</dbReference>
<dbReference type="EMBL" id="JAUKUD010000001">
    <property type="protein sequence ID" value="KAK0752694.1"/>
    <property type="molecule type" value="Genomic_DNA"/>
</dbReference>
<reference evidence="2" key="1">
    <citation type="submission" date="2023-06" db="EMBL/GenBank/DDBJ databases">
        <title>Genome-scale phylogeny and comparative genomics of the fungal order Sordariales.</title>
        <authorList>
            <consortium name="Lawrence Berkeley National Laboratory"/>
            <person name="Hensen N."/>
            <person name="Bonometti L."/>
            <person name="Westerberg I."/>
            <person name="Brannstrom I.O."/>
            <person name="Guillou S."/>
            <person name="Cros-Aarteil S."/>
            <person name="Calhoun S."/>
            <person name="Haridas S."/>
            <person name="Kuo A."/>
            <person name="Mondo S."/>
            <person name="Pangilinan J."/>
            <person name="Riley R."/>
            <person name="LaButti K."/>
            <person name="Andreopoulos B."/>
            <person name="Lipzen A."/>
            <person name="Chen C."/>
            <person name="Yanf M."/>
            <person name="Daum C."/>
            <person name="Ng V."/>
            <person name="Clum A."/>
            <person name="Steindorff A."/>
            <person name="Ohm R."/>
            <person name="Martin F."/>
            <person name="Silar P."/>
            <person name="Natvig D."/>
            <person name="Lalanne C."/>
            <person name="Gautier V."/>
            <person name="Ament-velasquez S.L."/>
            <person name="Kruys A."/>
            <person name="Hutchinson M.I."/>
            <person name="Powell A.J."/>
            <person name="Barry K."/>
            <person name="Miller A.N."/>
            <person name="Grigoriev I.V."/>
            <person name="Debuchy R."/>
            <person name="Gladieux P."/>
            <person name="Thoren M.H."/>
            <person name="Johannesson H."/>
        </authorList>
    </citation>
    <scope>NUCLEOTIDE SEQUENCE</scope>
    <source>
        <strain evidence="2">SMH3187-1</strain>
    </source>
</reference>
<dbReference type="Gene3D" id="2.120.10.80">
    <property type="entry name" value="Kelch-type beta propeller"/>
    <property type="match status" value="2"/>
</dbReference>
<dbReference type="InterPro" id="IPR052392">
    <property type="entry name" value="Kelch-BTB_domain-containing"/>
</dbReference>
<evidence type="ECO:0000256" key="1">
    <source>
        <dbReference type="SAM" id="SignalP"/>
    </source>
</evidence>
<name>A0AA40F7L5_9PEZI</name>
<sequence>MRLVNVLALVGLPVLSLALPNPSAQDEGTGAGTWSTLAPIPDFTRQEHITVVLSPTTFAIIGGIIPDSQQPGNISTTGLVQIYNATSNSWRSIASAPVPLNHPNAAAVNGDIYLLGGLEAAPDGMWRATPACWVWESAKDKWRAIEPMPAPEARGSAVTAVHDGIIYLAGGMTVLELFAGGKQGTVDVVSAFDTRAGKWITLPTSARAMPEGRDHAGGAMVGGKLYVLGGRKEGQHNVKDTVFVLNVVDRGKKGLESGWTTRHGRMPTPRGGLVAAAIGDKVFTFGGEGNTAEGSNGVFNETEVYDISEDKWQRLGPMPLPRHGLSAVATGGKVYLPGGGTLIGGGGAVDVLDAFSPGHGGGCFSG</sequence>
<dbReference type="PANTHER" id="PTHR46375:SF3">
    <property type="entry name" value="KELCH REPEAT AND BTB DOMAIN-CONTAINING PROTEIN 13"/>
    <property type="match status" value="1"/>
</dbReference>
<dbReference type="AlphaFoldDB" id="A0AA40F7L5"/>
<evidence type="ECO:0000313" key="3">
    <source>
        <dbReference type="Proteomes" id="UP001172155"/>
    </source>
</evidence>
<dbReference type="Pfam" id="PF24681">
    <property type="entry name" value="Kelch_KLHDC2_KLHL20_DRC7"/>
    <property type="match status" value="1"/>
</dbReference>
<dbReference type="Proteomes" id="UP001172155">
    <property type="component" value="Unassembled WGS sequence"/>
</dbReference>
<proteinExistence type="predicted"/>
<dbReference type="SMART" id="SM00612">
    <property type="entry name" value="Kelch"/>
    <property type="match status" value="5"/>
</dbReference>
<dbReference type="SUPFAM" id="SSF50965">
    <property type="entry name" value="Galactose oxidase, central domain"/>
    <property type="match status" value="1"/>
</dbReference>
<protein>
    <recommendedName>
        <fullName evidence="4">Galactose oxidase</fullName>
    </recommendedName>
</protein>
<feature type="chain" id="PRO_5041241840" description="Galactose oxidase" evidence="1">
    <location>
        <begin position="19"/>
        <end position="366"/>
    </location>
</feature>
<comment type="caution">
    <text evidence="2">The sequence shown here is derived from an EMBL/GenBank/DDBJ whole genome shotgun (WGS) entry which is preliminary data.</text>
</comment>
<dbReference type="InterPro" id="IPR006652">
    <property type="entry name" value="Kelch_1"/>
</dbReference>
<keyword evidence="3" id="KW-1185">Reference proteome</keyword>
<keyword evidence="1" id="KW-0732">Signal</keyword>
<dbReference type="InterPro" id="IPR015915">
    <property type="entry name" value="Kelch-typ_b-propeller"/>
</dbReference>
<accession>A0AA40F7L5</accession>
<evidence type="ECO:0008006" key="4">
    <source>
        <dbReference type="Google" id="ProtNLM"/>
    </source>
</evidence>
<dbReference type="InterPro" id="IPR011043">
    <property type="entry name" value="Gal_Oxase/kelch_b-propeller"/>
</dbReference>
<feature type="signal peptide" evidence="1">
    <location>
        <begin position="1"/>
        <end position="18"/>
    </location>
</feature>
<organism evidence="2 3">
    <name type="scientific">Schizothecium vesticola</name>
    <dbReference type="NCBI Taxonomy" id="314040"/>
    <lineage>
        <taxon>Eukaryota</taxon>
        <taxon>Fungi</taxon>
        <taxon>Dikarya</taxon>
        <taxon>Ascomycota</taxon>
        <taxon>Pezizomycotina</taxon>
        <taxon>Sordariomycetes</taxon>
        <taxon>Sordariomycetidae</taxon>
        <taxon>Sordariales</taxon>
        <taxon>Schizotheciaceae</taxon>
        <taxon>Schizothecium</taxon>
    </lineage>
</organism>
<evidence type="ECO:0000313" key="2">
    <source>
        <dbReference type="EMBL" id="KAK0752694.1"/>
    </source>
</evidence>